<sequence>MRPKAPFLLLLCLTGCGGFGDILADSTELPGSLPNMPKMESENVRRSMGHAVAEPPILSQGHDIWANQIQSMPTLADISSGRVHADSGHFVRRSANGTQQLLDGASLSIGDDDDPATDMPAVQEGRRDAVHAAMNHAEAANAAIIVPHADGSKTVIQADGAVVEQPHP</sequence>
<dbReference type="AlphaFoldDB" id="A0A2S3W5S4"/>
<dbReference type="EMBL" id="POTC01000001">
    <property type="protein sequence ID" value="POF64158.1"/>
    <property type="molecule type" value="Genomic_DNA"/>
</dbReference>
<name>A0A2S3W5S4_9PROT</name>
<organism evidence="1 2">
    <name type="scientific">Novacetimonas maltaceti</name>
    <dbReference type="NCBI Taxonomy" id="1203393"/>
    <lineage>
        <taxon>Bacteria</taxon>
        <taxon>Pseudomonadati</taxon>
        <taxon>Pseudomonadota</taxon>
        <taxon>Alphaproteobacteria</taxon>
        <taxon>Acetobacterales</taxon>
        <taxon>Acetobacteraceae</taxon>
        <taxon>Novacetimonas</taxon>
    </lineage>
</organism>
<dbReference type="RefSeq" id="WP_110093764.1">
    <property type="nucleotide sequence ID" value="NZ_NKUE01000003.1"/>
</dbReference>
<comment type="caution">
    <text evidence="1">The sequence shown here is derived from an EMBL/GenBank/DDBJ whole genome shotgun (WGS) entry which is preliminary data.</text>
</comment>
<evidence type="ECO:0000313" key="1">
    <source>
        <dbReference type="EMBL" id="POF64158.1"/>
    </source>
</evidence>
<dbReference type="OrthoDB" id="7283399at2"/>
<reference evidence="1 2" key="1">
    <citation type="submission" date="2018-01" db="EMBL/GenBank/DDBJ databases">
        <title>Draft Genome Sequence of Komagataeibacter maltaceti LMG 1529, a Vinegar Producing Acetic Acid Bacterium Isolated from Malt Vinegar Brewery Acetifiers.</title>
        <authorList>
            <person name="Zhang Q."/>
            <person name="Hollensteiner J."/>
            <person name="Poehlein A."/>
            <person name="Daniel R."/>
        </authorList>
    </citation>
    <scope>NUCLEOTIDE SEQUENCE [LARGE SCALE GENOMIC DNA]</scope>
    <source>
        <strain evidence="1 2">LMG 1529</strain>
    </source>
</reference>
<accession>A0A2S3W5S4</accession>
<dbReference type="Proteomes" id="UP000237344">
    <property type="component" value="Unassembled WGS sequence"/>
</dbReference>
<keyword evidence="2" id="KW-1185">Reference proteome</keyword>
<protein>
    <submittedName>
        <fullName evidence="1">Uncharacterized protein</fullName>
    </submittedName>
</protein>
<proteinExistence type="predicted"/>
<evidence type="ECO:0000313" key="2">
    <source>
        <dbReference type="Proteomes" id="UP000237344"/>
    </source>
</evidence>
<gene>
    <name evidence="1" type="ORF">KMAL_00510</name>
</gene>